<proteinExistence type="predicted"/>
<feature type="coiled-coil region" evidence="1">
    <location>
        <begin position="189"/>
        <end position="223"/>
    </location>
</feature>
<evidence type="ECO:0000313" key="4">
    <source>
        <dbReference type="Proteomes" id="UP000828390"/>
    </source>
</evidence>
<dbReference type="InterPro" id="IPR028750">
    <property type="entry name" value="CEP350/CC187"/>
</dbReference>
<gene>
    <name evidence="3" type="ORF">DPMN_148878</name>
</gene>
<keyword evidence="1" id="KW-0175">Coiled coil</keyword>
<feature type="compositionally biased region" description="Polar residues" evidence="2">
    <location>
        <begin position="123"/>
        <end position="133"/>
    </location>
</feature>
<feature type="region of interest" description="Disordered" evidence="2">
    <location>
        <begin position="1"/>
        <end position="23"/>
    </location>
</feature>
<dbReference type="Proteomes" id="UP000828390">
    <property type="component" value="Unassembled WGS sequence"/>
</dbReference>
<dbReference type="PANTHER" id="PTHR13958">
    <property type="entry name" value="CENTROSOME-ASSOCIATED PROTEIN 350"/>
    <property type="match status" value="1"/>
</dbReference>
<organism evidence="3 4">
    <name type="scientific">Dreissena polymorpha</name>
    <name type="common">Zebra mussel</name>
    <name type="synonym">Mytilus polymorpha</name>
    <dbReference type="NCBI Taxonomy" id="45954"/>
    <lineage>
        <taxon>Eukaryota</taxon>
        <taxon>Metazoa</taxon>
        <taxon>Spiralia</taxon>
        <taxon>Lophotrochozoa</taxon>
        <taxon>Mollusca</taxon>
        <taxon>Bivalvia</taxon>
        <taxon>Autobranchia</taxon>
        <taxon>Heteroconchia</taxon>
        <taxon>Euheterodonta</taxon>
        <taxon>Imparidentia</taxon>
        <taxon>Neoheterodontei</taxon>
        <taxon>Myida</taxon>
        <taxon>Dreissenoidea</taxon>
        <taxon>Dreissenidae</taxon>
        <taxon>Dreissena</taxon>
    </lineage>
</organism>
<dbReference type="PANTHER" id="PTHR13958:SF3">
    <property type="entry name" value="CAP-GLY DOMAIN-CONTAINING PROTEIN-RELATED"/>
    <property type="match status" value="1"/>
</dbReference>
<name>A0A9D4FDC0_DREPO</name>
<comment type="caution">
    <text evidence="3">The sequence shown here is derived from an EMBL/GenBank/DDBJ whole genome shotgun (WGS) entry which is preliminary data.</text>
</comment>
<reference evidence="3" key="2">
    <citation type="submission" date="2020-11" db="EMBL/GenBank/DDBJ databases">
        <authorList>
            <person name="McCartney M.A."/>
            <person name="Auch B."/>
            <person name="Kono T."/>
            <person name="Mallez S."/>
            <person name="Becker A."/>
            <person name="Gohl D.M."/>
            <person name="Silverstein K.A.T."/>
            <person name="Koren S."/>
            <person name="Bechman K.B."/>
            <person name="Herman A."/>
            <person name="Abrahante J.E."/>
            <person name="Garbe J."/>
        </authorList>
    </citation>
    <scope>NUCLEOTIDE SEQUENCE</scope>
    <source>
        <strain evidence="3">Duluth1</strain>
        <tissue evidence="3">Whole animal</tissue>
    </source>
</reference>
<dbReference type="GO" id="GO:0005813">
    <property type="term" value="C:centrosome"/>
    <property type="evidence" value="ECO:0007669"/>
    <property type="project" value="InterPro"/>
</dbReference>
<sequence>MKEIQLKAQAEANESTKQLEDYRKRASESVFTAADEIAKTTKKLIESQTEAVKALTDAVKATVPGVEGARAKPRVEKSREHEETESQANYSMDDSLTEDESFFAILPSQSHRKKGKQHHSDNESVTSEASSTRILDHHDFHSLFAGEEGFDKFTEEMVRQFMKEEELRAHHQKTKAELHTYGTRIKKRQRGLKMKLQEQQDEIRRLREENKAAAKERQRKLYEEISKRQAARSKATKVTEGQAGVKGRLARPADVHTEAEFSST</sequence>
<protein>
    <submittedName>
        <fullName evidence="3">Uncharacterized protein</fullName>
    </submittedName>
</protein>
<evidence type="ECO:0000256" key="2">
    <source>
        <dbReference type="SAM" id="MobiDB-lite"/>
    </source>
</evidence>
<reference evidence="3" key="1">
    <citation type="journal article" date="2019" name="bioRxiv">
        <title>The Genome of the Zebra Mussel, Dreissena polymorpha: A Resource for Invasive Species Research.</title>
        <authorList>
            <person name="McCartney M.A."/>
            <person name="Auch B."/>
            <person name="Kono T."/>
            <person name="Mallez S."/>
            <person name="Zhang Y."/>
            <person name="Obille A."/>
            <person name="Becker A."/>
            <person name="Abrahante J.E."/>
            <person name="Garbe J."/>
            <person name="Badalamenti J.P."/>
            <person name="Herman A."/>
            <person name="Mangelson H."/>
            <person name="Liachko I."/>
            <person name="Sullivan S."/>
            <person name="Sone E.D."/>
            <person name="Koren S."/>
            <person name="Silverstein K.A.T."/>
            <person name="Beckman K.B."/>
            <person name="Gohl D.M."/>
        </authorList>
    </citation>
    <scope>NUCLEOTIDE SEQUENCE</scope>
    <source>
        <strain evidence="3">Duluth1</strain>
        <tissue evidence="3">Whole animal</tissue>
    </source>
</reference>
<feature type="compositionally biased region" description="Basic and acidic residues" evidence="2">
    <location>
        <begin position="251"/>
        <end position="264"/>
    </location>
</feature>
<evidence type="ECO:0000313" key="3">
    <source>
        <dbReference type="EMBL" id="KAH3795328.1"/>
    </source>
</evidence>
<feature type="compositionally biased region" description="Basic and acidic residues" evidence="2">
    <location>
        <begin position="69"/>
        <end position="84"/>
    </location>
</feature>
<dbReference type="GO" id="GO:0008017">
    <property type="term" value="F:microtubule binding"/>
    <property type="evidence" value="ECO:0007669"/>
    <property type="project" value="InterPro"/>
</dbReference>
<evidence type="ECO:0000256" key="1">
    <source>
        <dbReference type="SAM" id="Coils"/>
    </source>
</evidence>
<dbReference type="AlphaFoldDB" id="A0A9D4FDC0"/>
<accession>A0A9D4FDC0</accession>
<dbReference type="GO" id="GO:0034453">
    <property type="term" value="P:microtubule anchoring"/>
    <property type="evidence" value="ECO:0007669"/>
    <property type="project" value="InterPro"/>
</dbReference>
<dbReference type="EMBL" id="JAIWYP010000007">
    <property type="protein sequence ID" value="KAH3795328.1"/>
    <property type="molecule type" value="Genomic_DNA"/>
</dbReference>
<feature type="region of interest" description="Disordered" evidence="2">
    <location>
        <begin position="232"/>
        <end position="264"/>
    </location>
</feature>
<feature type="region of interest" description="Disordered" evidence="2">
    <location>
        <begin position="64"/>
        <end position="133"/>
    </location>
</feature>
<keyword evidence="4" id="KW-1185">Reference proteome</keyword>